<dbReference type="GO" id="GO:0046655">
    <property type="term" value="P:folic acid metabolic process"/>
    <property type="evidence" value="ECO:0007669"/>
    <property type="project" value="TreeGrafter"/>
</dbReference>
<dbReference type="InterPro" id="IPR024072">
    <property type="entry name" value="DHFR-like_dom_sf"/>
</dbReference>
<dbReference type="PANTHER" id="PTHR48069:SF3">
    <property type="entry name" value="DIHYDROFOLATE REDUCTASE"/>
    <property type="match status" value="1"/>
</dbReference>
<evidence type="ECO:0000256" key="2">
    <source>
        <dbReference type="ARBA" id="ARBA00009539"/>
    </source>
</evidence>
<dbReference type="Pfam" id="PF00186">
    <property type="entry name" value="DHFR_1"/>
    <property type="match status" value="1"/>
</dbReference>
<dbReference type="GO" id="GO:0046654">
    <property type="term" value="P:tetrahydrofolate biosynthetic process"/>
    <property type="evidence" value="ECO:0007669"/>
    <property type="project" value="InterPro"/>
</dbReference>
<dbReference type="PROSITE" id="PS51330">
    <property type="entry name" value="DHFR_2"/>
    <property type="match status" value="1"/>
</dbReference>
<evidence type="ECO:0000256" key="1">
    <source>
        <dbReference type="ARBA" id="ARBA00004903"/>
    </source>
</evidence>
<dbReference type="PIRSF" id="PIRSF000194">
    <property type="entry name" value="DHFR"/>
    <property type="match status" value="1"/>
</dbReference>
<evidence type="ECO:0000256" key="7">
    <source>
        <dbReference type="ARBA" id="ARBA00025067"/>
    </source>
</evidence>
<dbReference type="InterPro" id="IPR017925">
    <property type="entry name" value="DHFR_CS"/>
</dbReference>
<dbReference type="AlphaFoldDB" id="A0A937JB55"/>
<comment type="similarity">
    <text evidence="2 8 9">Belongs to the dihydrofolate reductase family.</text>
</comment>
<keyword evidence="5 8" id="KW-0521">NADP</keyword>
<dbReference type="PROSITE" id="PS00075">
    <property type="entry name" value="DHFR_1"/>
    <property type="match status" value="1"/>
</dbReference>
<evidence type="ECO:0000256" key="3">
    <source>
        <dbReference type="ARBA" id="ARBA00012856"/>
    </source>
</evidence>
<dbReference type="GO" id="GO:0006730">
    <property type="term" value="P:one-carbon metabolic process"/>
    <property type="evidence" value="ECO:0007669"/>
    <property type="project" value="UniProtKB-KW"/>
</dbReference>
<dbReference type="SUPFAM" id="SSF53597">
    <property type="entry name" value="Dihydrofolate reductase-like"/>
    <property type="match status" value="1"/>
</dbReference>
<comment type="function">
    <text evidence="7 8">Key enzyme in folate metabolism. Catalyzes an essential reaction for de novo glycine and purine synthesis, and for DNA precursor synthesis.</text>
</comment>
<evidence type="ECO:0000313" key="11">
    <source>
        <dbReference type="EMBL" id="MBL6903198.1"/>
    </source>
</evidence>
<evidence type="ECO:0000259" key="10">
    <source>
        <dbReference type="PROSITE" id="PS51330"/>
    </source>
</evidence>
<proteinExistence type="inferred from homology"/>
<gene>
    <name evidence="11" type="ORF">ISR29_03245</name>
</gene>
<protein>
    <recommendedName>
        <fullName evidence="3 8">Dihydrofolate reductase</fullName>
        <ecNumber evidence="3 8">1.5.1.3</ecNumber>
    </recommendedName>
</protein>
<organism evidence="11 12">
    <name type="scientific">SAR86 cluster bacterium</name>
    <dbReference type="NCBI Taxonomy" id="2030880"/>
    <lineage>
        <taxon>Bacteria</taxon>
        <taxon>Pseudomonadati</taxon>
        <taxon>Pseudomonadota</taxon>
        <taxon>Gammaproteobacteria</taxon>
        <taxon>SAR86 cluster</taxon>
    </lineage>
</organism>
<reference evidence="11" key="1">
    <citation type="submission" date="2020-10" db="EMBL/GenBank/DDBJ databases">
        <title>Microbiome of the Black Sea water column analyzed by genome centric metagenomics.</title>
        <authorList>
            <person name="Cabello-Yeves P.J."/>
            <person name="Callieri C."/>
            <person name="Picazo A."/>
            <person name="Mehrshad M."/>
            <person name="Haro-Moreno J.M."/>
            <person name="Roda-Garcia J."/>
            <person name="Dzembekova N."/>
            <person name="Slabakova V."/>
            <person name="Slabakova N."/>
            <person name="Moncheva S."/>
            <person name="Rodriguez-Valera F."/>
        </authorList>
    </citation>
    <scope>NUCLEOTIDE SEQUENCE</scope>
    <source>
        <strain evidence="11">BS30m-G43</strain>
    </source>
</reference>
<comment type="pathway">
    <text evidence="1 8">Cofactor biosynthesis; tetrahydrofolate biosynthesis; 5,6,7,8-tetrahydrofolate from 7,8-dihydrofolate: step 1/1.</text>
</comment>
<dbReference type="GO" id="GO:0005829">
    <property type="term" value="C:cytosol"/>
    <property type="evidence" value="ECO:0007669"/>
    <property type="project" value="TreeGrafter"/>
</dbReference>
<evidence type="ECO:0000256" key="6">
    <source>
        <dbReference type="ARBA" id="ARBA00023002"/>
    </source>
</evidence>
<keyword evidence="4 8" id="KW-0554">One-carbon metabolism</keyword>
<dbReference type="PRINTS" id="PR00070">
    <property type="entry name" value="DHFR"/>
</dbReference>
<feature type="domain" description="DHFR" evidence="10">
    <location>
        <begin position="4"/>
        <end position="168"/>
    </location>
</feature>
<evidence type="ECO:0000256" key="5">
    <source>
        <dbReference type="ARBA" id="ARBA00022857"/>
    </source>
</evidence>
<evidence type="ECO:0000256" key="4">
    <source>
        <dbReference type="ARBA" id="ARBA00022563"/>
    </source>
</evidence>
<evidence type="ECO:0000256" key="8">
    <source>
        <dbReference type="PIRNR" id="PIRNR000194"/>
    </source>
</evidence>
<dbReference type="InterPro" id="IPR012259">
    <property type="entry name" value="DHFR"/>
</dbReference>
<dbReference type="Proteomes" id="UP000705230">
    <property type="component" value="Unassembled WGS sequence"/>
</dbReference>
<keyword evidence="6 8" id="KW-0560">Oxidoreductase</keyword>
<evidence type="ECO:0000313" key="12">
    <source>
        <dbReference type="Proteomes" id="UP000705230"/>
    </source>
</evidence>
<dbReference type="Gene3D" id="3.40.430.10">
    <property type="entry name" value="Dihydrofolate Reductase, subunit A"/>
    <property type="match status" value="1"/>
</dbReference>
<dbReference type="PANTHER" id="PTHR48069">
    <property type="entry name" value="DIHYDROFOLATE REDUCTASE"/>
    <property type="match status" value="1"/>
</dbReference>
<dbReference type="GO" id="GO:0050661">
    <property type="term" value="F:NADP binding"/>
    <property type="evidence" value="ECO:0007669"/>
    <property type="project" value="InterPro"/>
</dbReference>
<dbReference type="EMBL" id="JADHSG010000003">
    <property type="protein sequence ID" value="MBL6903198.1"/>
    <property type="molecule type" value="Genomic_DNA"/>
</dbReference>
<evidence type="ECO:0000256" key="9">
    <source>
        <dbReference type="RuleBase" id="RU004474"/>
    </source>
</evidence>
<comment type="catalytic activity">
    <reaction evidence="8">
        <text>(6S)-5,6,7,8-tetrahydrofolate + NADP(+) = 7,8-dihydrofolate + NADPH + H(+)</text>
        <dbReference type="Rhea" id="RHEA:15009"/>
        <dbReference type="ChEBI" id="CHEBI:15378"/>
        <dbReference type="ChEBI" id="CHEBI:57451"/>
        <dbReference type="ChEBI" id="CHEBI:57453"/>
        <dbReference type="ChEBI" id="CHEBI:57783"/>
        <dbReference type="ChEBI" id="CHEBI:58349"/>
        <dbReference type="EC" id="1.5.1.3"/>
    </reaction>
</comment>
<dbReference type="InterPro" id="IPR001796">
    <property type="entry name" value="DHFR_dom"/>
</dbReference>
<dbReference type="GO" id="GO:0004146">
    <property type="term" value="F:dihydrofolate reductase activity"/>
    <property type="evidence" value="ECO:0007669"/>
    <property type="project" value="UniProtKB-EC"/>
</dbReference>
<dbReference type="GO" id="GO:0046452">
    <property type="term" value="P:dihydrofolate metabolic process"/>
    <property type="evidence" value="ECO:0007669"/>
    <property type="project" value="TreeGrafter"/>
</dbReference>
<name>A0A937JB55_9GAMM</name>
<dbReference type="CDD" id="cd00209">
    <property type="entry name" value="DHFR"/>
    <property type="match status" value="1"/>
</dbReference>
<accession>A0A937JB55</accession>
<comment type="caution">
    <text evidence="11">The sequence shown here is derived from an EMBL/GenBank/DDBJ whole genome shotgun (WGS) entry which is preliminary data.</text>
</comment>
<dbReference type="EC" id="1.5.1.3" evidence="3 8"/>
<sequence>MDLIISHVVAMSNNWVIGVNNDLPWSLKDDLAHFKKYTTGKIIVMGRKTYESIGRPLPNRVNYVISSTLKDIEGVSIFTSLENAIEAAKIYNLDQDIANEVAIIGGGYLFRDSIDSFNKLILTRVDCSIDGDVYYPEIDFSNWELISSDEFLKNEDNQYDFAVETYKKIMTA</sequence>